<feature type="region of interest" description="Disordered" evidence="1">
    <location>
        <begin position="286"/>
        <end position="387"/>
    </location>
</feature>
<feature type="compositionally biased region" description="Basic residues" evidence="1">
    <location>
        <begin position="298"/>
        <end position="309"/>
    </location>
</feature>
<dbReference type="Gramene" id="GBG74023">
    <property type="protein sequence ID" value="GBG74023"/>
    <property type="gene ID" value="CBR_g17734"/>
</dbReference>
<feature type="compositionally biased region" description="Basic and acidic residues" evidence="1">
    <location>
        <begin position="352"/>
        <end position="369"/>
    </location>
</feature>
<dbReference type="AlphaFoldDB" id="A0A388KVQ3"/>
<reference evidence="2 3" key="1">
    <citation type="journal article" date="2018" name="Cell">
        <title>The Chara Genome: Secondary Complexity and Implications for Plant Terrestrialization.</title>
        <authorList>
            <person name="Nishiyama T."/>
            <person name="Sakayama H."/>
            <person name="Vries J.D."/>
            <person name="Buschmann H."/>
            <person name="Saint-Marcoux D."/>
            <person name="Ullrich K.K."/>
            <person name="Haas F.B."/>
            <person name="Vanderstraeten L."/>
            <person name="Becker D."/>
            <person name="Lang D."/>
            <person name="Vosolsobe S."/>
            <person name="Rombauts S."/>
            <person name="Wilhelmsson P.K.I."/>
            <person name="Janitza P."/>
            <person name="Kern R."/>
            <person name="Heyl A."/>
            <person name="Rumpler F."/>
            <person name="Villalobos L.I.A.C."/>
            <person name="Clay J.M."/>
            <person name="Skokan R."/>
            <person name="Toyoda A."/>
            <person name="Suzuki Y."/>
            <person name="Kagoshima H."/>
            <person name="Schijlen E."/>
            <person name="Tajeshwar N."/>
            <person name="Catarino B."/>
            <person name="Hetherington A.J."/>
            <person name="Saltykova A."/>
            <person name="Bonnot C."/>
            <person name="Breuninger H."/>
            <person name="Symeonidi A."/>
            <person name="Radhakrishnan G.V."/>
            <person name="Van Nieuwerburgh F."/>
            <person name="Deforce D."/>
            <person name="Chang C."/>
            <person name="Karol K.G."/>
            <person name="Hedrich R."/>
            <person name="Ulvskov P."/>
            <person name="Glockner G."/>
            <person name="Delwiche C.F."/>
            <person name="Petrasek J."/>
            <person name="Van de Peer Y."/>
            <person name="Friml J."/>
            <person name="Beilby M."/>
            <person name="Dolan L."/>
            <person name="Kohara Y."/>
            <person name="Sugano S."/>
            <person name="Fujiyama A."/>
            <person name="Delaux P.-M."/>
            <person name="Quint M."/>
            <person name="TheiBen G."/>
            <person name="Hagemann M."/>
            <person name="Harholt J."/>
            <person name="Dunand C."/>
            <person name="Zachgo S."/>
            <person name="Langdale J."/>
            <person name="Maumus F."/>
            <person name="Straeten D.V.D."/>
            <person name="Gould S.B."/>
            <person name="Rensing S.A."/>
        </authorList>
    </citation>
    <scope>NUCLEOTIDE SEQUENCE [LARGE SCALE GENOMIC DNA]</scope>
    <source>
        <strain evidence="2 3">S276</strain>
    </source>
</reference>
<evidence type="ECO:0000313" key="3">
    <source>
        <dbReference type="Proteomes" id="UP000265515"/>
    </source>
</evidence>
<feature type="compositionally biased region" description="Gly residues" evidence="1">
    <location>
        <begin position="310"/>
        <end position="339"/>
    </location>
</feature>
<comment type="caution">
    <text evidence="2">The sequence shown here is derived from an EMBL/GenBank/DDBJ whole genome shotgun (WGS) entry which is preliminary data.</text>
</comment>
<feature type="compositionally biased region" description="Pro residues" evidence="1">
    <location>
        <begin position="1"/>
        <end position="12"/>
    </location>
</feature>
<sequence>MMSSPFPPPPPQGGQGGGGSNSNSLVGNDEAARIKSLLDLCFDDGIFPKTNIDFDTTEIVDGVRILTLNDDIDTATVNWLKARTVIVLFDEPAMSLSVAQREQLIRVYEDAWYLDATVNPSQKRGRTHGECPNVTSYVARSERIVEWMVMKGEDRISTRSGSVKVKFKPWMTKQELETMRDNEMAGKFRIIALRVPLEVLFPLRFAIEKFMGKVLIMHPPEKRAEEPRLGNVRIDCAPEVKDRFMEWVVVRKPGGGFLEVQFANQDTPFCNKCLWWYHDEFAPKCPRFNEPMPEGRGGRGRGRRDRGRGRGGGMGRGDPRGNGRGLPGNGRTNGGGATGGEERGRGGTSGEGRGRSGEEGSNTGREESGRNGVVGNNGDGRGGGSET</sequence>
<organism evidence="2 3">
    <name type="scientific">Chara braunii</name>
    <name type="common">Braun's stonewort</name>
    <dbReference type="NCBI Taxonomy" id="69332"/>
    <lineage>
        <taxon>Eukaryota</taxon>
        <taxon>Viridiplantae</taxon>
        <taxon>Streptophyta</taxon>
        <taxon>Charophyceae</taxon>
        <taxon>Charales</taxon>
        <taxon>Characeae</taxon>
        <taxon>Chara</taxon>
    </lineage>
</organism>
<accession>A0A388KVQ3</accession>
<gene>
    <name evidence="2" type="ORF">CBR_g17734</name>
</gene>
<dbReference type="Proteomes" id="UP000265515">
    <property type="component" value="Unassembled WGS sequence"/>
</dbReference>
<evidence type="ECO:0000313" key="2">
    <source>
        <dbReference type="EMBL" id="GBG74023.1"/>
    </source>
</evidence>
<evidence type="ECO:0000256" key="1">
    <source>
        <dbReference type="SAM" id="MobiDB-lite"/>
    </source>
</evidence>
<feature type="region of interest" description="Disordered" evidence="1">
    <location>
        <begin position="1"/>
        <end position="26"/>
    </location>
</feature>
<dbReference type="EMBL" id="BFEA01000195">
    <property type="protein sequence ID" value="GBG74023.1"/>
    <property type="molecule type" value="Genomic_DNA"/>
</dbReference>
<protein>
    <submittedName>
        <fullName evidence="2">Uncharacterized protein</fullName>
    </submittedName>
</protein>
<proteinExistence type="predicted"/>
<feature type="compositionally biased region" description="Gly residues" evidence="1">
    <location>
        <begin position="375"/>
        <end position="387"/>
    </location>
</feature>
<name>A0A388KVQ3_CHABU</name>
<keyword evidence="3" id="KW-1185">Reference proteome</keyword>